<evidence type="ECO:0000313" key="2">
    <source>
        <dbReference type="Proteomes" id="UP000559256"/>
    </source>
</evidence>
<evidence type="ECO:0000313" key="1">
    <source>
        <dbReference type="EMBL" id="KAF5364968.1"/>
    </source>
</evidence>
<gene>
    <name evidence="1" type="ORF">D9758_008156</name>
</gene>
<name>A0A8H5GHK7_9AGAR</name>
<proteinExistence type="predicted"/>
<dbReference type="EMBL" id="JAACJM010000030">
    <property type="protein sequence ID" value="KAF5364968.1"/>
    <property type="molecule type" value="Genomic_DNA"/>
</dbReference>
<sequence>MTEPSTSLVPELLSALVLDNPARTFLQVASYCCEWAEISRLLLLVGTWEVMVLVTAHNVVIVDW</sequence>
<reference evidence="1 2" key="1">
    <citation type="journal article" date="2020" name="ISME J.">
        <title>Uncovering the hidden diversity of litter-decomposition mechanisms in mushroom-forming fungi.</title>
        <authorList>
            <person name="Floudas D."/>
            <person name="Bentzer J."/>
            <person name="Ahren D."/>
            <person name="Johansson T."/>
            <person name="Persson P."/>
            <person name="Tunlid A."/>
        </authorList>
    </citation>
    <scope>NUCLEOTIDE SEQUENCE [LARGE SCALE GENOMIC DNA]</scope>
    <source>
        <strain evidence="1 2">CBS 291.85</strain>
    </source>
</reference>
<keyword evidence="2" id="KW-1185">Reference proteome</keyword>
<accession>A0A8H5GHK7</accession>
<dbReference type="Proteomes" id="UP000559256">
    <property type="component" value="Unassembled WGS sequence"/>
</dbReference>
<dbReference type="AlphaFoldDB" id="A0A8H5GHK7"/>
<organism evidence="1 2">
    <name type="scientific">Tetrapyrgos nigripes</name>
    <dbReference type="NCBI Taxonomy" id="182062"/>
    <lineage>
        <taxon>Eukaryota</taxon>
        <taxon>Fungi</taxon>
        <taxon>Dikarya</taxon>
        <taxon>Basidiomycota</taxon>
        <taxon>Agaricomycotina</taxon>
        <taxon>Agaricomycetes</taxon>
        <taxon>Agaricomycetidae</taxon>
        <taxon>Agaricales</taxon>
        <taxon>Marasmiineae</taxon>
        <taxon>Marasmiaceae</taxon>
        <taxon>Tetrapyrgos</taxon>
    </lineage>
</organism>
<protein>
    <submittedName>
        <fullName evidence="1">Uncharacterized protein</fullName>
    </submittedName>
</protein>
<comment type="caution">
    <text evidence="1">The sequence shown here is derived from an EMBL/GenBank/DDBJ whole genome shotgun (WGS) entry which is preliminary data.</text>
</comment>